<protein>
    <submittedName>
        <fullName evidence="1">Uncharacterized protein</fullName>
    </submittedName>
</protein>
<gene>
    <name evidence="1" type="ORF">PVAP13_3NG079677</name>
</gene>
<evidence type="ECO:0000313" key="1">
    <source>
        <dbReference type="EMBL" id="KAG2618590.1"/>
    </source>
</evidence>
<accession>A0A8T0U6V7</accession>
<proteinExistence type="predicted"/>
<comment type="caution">
    <text evidence="1">The sequence shown here is derived from an EMBL/GenBank/DDBJ whole genome shotgun (WGS) entry which is preliminary data.</text>
</comment>
<reference evidence="1" key="1">
    <citation type="submission" date="2020-05" db="EMBL/GenBank/DDBJ databases">
        <title>WGS assembly of Panicum virgatum.</title>
        <authorList>
            <person name="Lovell J.T."/>
            <person name="Jenkins J."/>
            <person name="Shu S."/>
            <person name="Juenger T.E."/>
            <person name="Schmutz J."/>
        </authorList>
    </citation>
    <scope>NUCLEOTIDE SEQUENCE</scope>
    <source>
        <strain evidence="1">AP13</strain>
    </source>
</reference>
<name>A0A8T0U6V7_PANVG</name>
<dbReference type="EMBL" id="CM029042">
    <property type="protein sequence ID" value="KAG2618590.1"/>
    <property type="molecule type" value="Genomic_DNA"/>
</dbReference>
<dbReference type="AlphaFoldDB" id="A0A8T0U6V7"/>
<keyword evidence="2" id="KW-1185">Reference proteome</keyword>
<sequence>MCVCVACLRVTLLGQVRRNHEFVMLVQLGEYCSLAFQRAFQGCIACTIRVAILVAAGRPSLLLGLGICSARTREDGWSCRTYPPINKFALPKHFLNPELKQKTMMPPKYELKVK</sequence>
<organism evidence="1 2">
    <name type="scientific">Panicum virgatum</name>
    <name type="common">Blackwell switchgrass</name>
    <dbReference type="NCBI Taxonomy" id="38727"/>
    <lineage>
        <taxon>Eukaryota</taxon>
        <taxon>Viridiplantae</taxon>
        <taxon>Streptophyta</taxon>
        <taxon>Embryophyta</taxon>
        <taxon>Tracheophyta</taxon>
        <taxon>Spermatophyta</taxon>
        <taxon>Magnoliopsida</taxon>
        <taxon>Liliopsida</taxon>
        <taxon>Poales</taxon>
        <taxon>Poaceae</taxon>
        <taxon>PACMAD clade</taxon>
        <taxon>Panicoideae</taxon>
        <taxon>Panicodae</taxon>
        <taxon>Paniceae</taxon>
        <taxon>Panicinae</taxon>
        <taxon>Panicum</taxon>
        <taxon>Panicum sect. Hiantes</taxon>
    </lineage>
</organism>
<dbReference type="Proteomes" id="UP000823388">
    <property type="component" value="Chromosome 3N"/>
</dbReference>
<evidence type="ECO:0000313" key="2">
    <source>
        <dbReference type="Proteomes" id="UP000823388"/>
    </source>
</evidence>